<sequence>MYARLIPTPFGPLYAEASDRGLTAVRLLVLAEGSPEREHPLLERLAARVERYFRGEPEMFLDLPLDYGGLPPARAALYERVRQVPFGQTTSYGALARELGLSARWVGAGMRSCPFFLVVPAQRVIHADGRLGGFMGAEGLKLRLLVHEGLEAARFR</sequence>
<dbReference type="Gene3D" id="1.10.10.10">
    <property type="entry name" value="Winged helix-like DNA-binding domain superfamily/Winged helix DNA-binding domain"/>
    <property type="match status" value="1"/>
</dbReference>
<keyword evidence="5" id="KW-1185">Reference proteome</keyword>
<comment type="caution">
    <text evidence="4">The sequence shown here is derived from an EMBL/GenBank/DDBJ whole genome shotgun (WGS) entry which is preliminary data.</text>
</comment>
<evidence type="ECO:0000256" key="1">
    <source>
        <dbReference type="ARBA" id="ARBA00022763"/>
    </source>
</evidence>
<dbReference type="Pfam" id="PF02870">
    <property type="entry name" value="Methyltransf_1N"/>
    <property type="match status" value="1"/>
</dbReference>
<dbReference type="RefSeq" id="WP_119316707.1">
    <property type="nucleotide sequence ID" value="NZ_QXDL01000318.1"/>
</dbReference>
<feature type="domain" description="Methylated-DNA-[protein]-cysteine S-methyltransferase DNA binding" evidence="2">
    <location>
        <begin position="74"/>
        <end position="149"/>
    </location>
</feature>
<organism evidence="4 5">
    <name type="scientific">Calidithermus terrae</name>
    <dbReference type="NCBI Taxonomy" id="1408545"/>
    <lineage>
        <taxon>Bacteria</taxon>
        <taxon>Thermotogati</taxon>
        <taxon>Deinococcota</taxon>
        <taxon>Deinococci</taxon>
        <taxon>Thermales</taxon>
        <taxon>Thermaceae</taxon>
        <taxon>Calidithermus</taxon>
    </lineage>
</organism>
<dbReference type="InterPro" id="IPR014048">
    <property type="entry name" value="MethylDNA_cys_MeTrfase_DNA-bd"/>
</dbReference>
<dbReference type="CDD" id="cd06445">
    <property type="entry name" value="ATase"/>
    <property type="match status" value="1"/>
</dbReference>
<dbReference type="Gene3D" id="3.30.160.70">
    <property type="entry name" value="Methylated DNA-protein cysteine methyltransferase domain"/>
    <property type="match status" value="1"/>
</dbReference>
<accession>A0A399E325</accession>
<name>A0A399E325_9DEIN</name>
<evidence type="ECO:0000313" key="5">
    <source>
        <dbReference type="Proteomes" id="UP000265715"/>
    </source>
</evidence>
<keyword evidence="1" id="KW-0227">DNA damage</keyword>
<dbReference type="PANTHER" id="PTHR10815:SF13">
    <property type="entry name" value="METHYLATED-DNA--PROTEIN-CYSTEINE METHYLTRANSFERASE"/>
    <property type="match status" value="1"/>
</dbReference>
<dbReference type="GO" id="GO:0006281">
    <property type="term" value="P:DNA repair"/>
    <property type="evidence" value="ECO:0007669"/>
    <property type="project" value="InterPro"/>
</dbReference>
<dbReference type="InterPro" id="IPR036631">
    <property type="entry name" value="MGMT_N_sf"/>
</dbReference>
<dbReference type="EMBL" id="QXDL01000318">
    <property type="protein sequence ID" value="RIH76442.1"/>
    <property type="molecule type" value="Genomic_DNA"/>
</dbReference>
<dbReference type="OrthoDB" id="9789813at2"/>
<evidence type="ECO:0000313" key="4">
    <source>
        <dbReference type="EMBL" id="RIH76442.1"/>
    </source>
</evidence>
<feature type="domain" description="Methylguanine DNA methyltransferase ribonuclease-like" evidence="3">
    <location>
        <begin position="1"/>
        <end position="67"/>
    </location>
</feature>
<gene>
    <name evidence="4" type="ORF">Mterra_03873</name>
</gene>
<dbReference type="InterPro" id="IPR036388">
    <property type="entry name" value="WH-like_DNA-bd_sf"/>
</dbReference>
<dbReference type="Pfam" id="PF01035">
    <property type="entry name" value="DNA_binding_1"/>
    <property type="match status" value="1"/>
</dbReference>
<proteinExistence type="predicted"/>
<dbReference type="InterPro" id="IPR008332">
    <property type="entry name" value="MethylG_MeTrfase_N"/>
</dbReference>
<evidence type="ECO:0000259" key="2">
    <source>
        <dbReference type="Pfam" id="PF01035"/>
    </source>
</evidence>
<protein>
    <submittedName>
        <fullName evidence="4">DNA base-flipping protein</fullName>
    </submittedName>
</protein>
<dbReference type="InterPro" id="IPR036217">
    <property type="entry name" value="MethylDNA_cys_MeTrfase_DNAb"/>
</dbReference>
<dbReference type="NCBIfam" id="TIGR00589">
    <property type="entry name" value="ogt"/>
    <property type="match status" value="1"/>
</dbReference>
<dbReference type="PANTHER" id="PTHR10815">
    <property type="entry name" value="METHYLATED-DNA--PROTEIN-CYSTEINE METHYLTRANSFERASE"/>
    <property type="match status" value="1"/>
</dbReference>
<evidence type="ECO:0000259" key="3">
    <source>
        <dbReference type="Pfam" id="PF02870"/>
    </source>
</evidence>
<dbReference type="SUPFAM" id="SSF46767">
    <property type="entry name" value="Methylated DNA-protein cysteine methyltransferase, C-terminal domain"/>
    <property type="match status" value="1"/>
</dbReference>
<dbReference type="GO" id="GO:0003908">
    <property type="term" value="F:methylated-DNA-[protein]-cysteine S-methyltransferase activity"/>
    <property type="evidence" value="ECO:0007669"/>
    <property type="project" value="InterPro"/>
</dbReference>
<dbReference type="AlphaFoldDB" id="A0A399E325"/>
<reference evidence="4 5" key="1">
    <citation type="submission" date="2018-08" db="EMBL/GenBank/DDBJ databases">
        <title>Meiothermus terrae DSM 26712 genome sequencing project.</title>
        <authorList>
            <person name="Da Costa M.S."/>
            <person name="Albuquerque L."/>
            <person name="Raposo P."/>
            <person name="Froufe H.J.C."/>
            <person name="Barroso C.S."/>
            <person name="Egas C."/>
        </authorList>
    </citation>
    <scope>NUCLEOTIDE SEQUENCE [LARGE SCALE GENOMIC DNA]</scope>
    <source>
        <strain evidence="4 5">DSM 26712</strain>
    </source>
</reference>
<dbReference type="SUPFAM" id="SSF53155">
    <property type="entry name" value="Methylated DNA-protein cysteine methyltransferase domain"/>
    <property type="match status" value="1"/>
</dbReference>
<dbReference type="Proteomes" id="UP000265715">
    <property type="component" value="Unassembled WGS sequence"/>
</dbReference>